<dbReference type="InterPro" id="IPR013108">
    <property type="entry name" value="Amidohydro_3"/>
</dbReference>
<dbReference type="InterPro" id="IPR032466">
    <property type="entry name" value="Metal_Hydrolase"/>
</dbReference>
<dbReference type="Proteomes" id="UP000325785">
    <property type="component" value="Chromosome"/>
</dbReference>
<dbReference type="EMBL" id="LAXI01000027">
    <property type="protein sequence ID" value="KRS15121.1"/>
    <property type="molecule type" value="Genomic_DNA"/>
</dbReference>
<dbReference type="OrthoDB" id="9785413at2"/>
<reference evidence="4 6" key="1">
    <citation type="submission" date="2015-04" db="EMBL/GenBank/DDBJ databases">
        <title>The draft genome sequence of Roseovarius indicus B108T.</title>
        <authorList>
            <person name="Li G."/>
            <person name="Lai Q."/>
            <person name="Shao Z."/>
            <person name="Yan P."/>
        </authorList>
    </citation>
    <scope>NUCLEOTIDE SEQUENCE [LARGE SCALE GENOMIC DNA]</scope>
    <source>
        <strain evidence="4 6">B108</strain>
    </source>
</reference>
<accession>A0A0T5P1W5</accession>
<dbReference type="PATRIC" id="fig|540747.5.peg.3412"/>
<dbReference type="PANTHER" id="PTHR11113:SF14">
    <property type="entry name" value="N-ACETYLGLUCOSAMINE-6-PHOSPHATE DEACETYLASE"/>
    <property type="match status" value="1"/>
</dbReference>
<dbReference type="Proteomes" id="UP000051401">
    <property type="component" value="Unassembled WGS sequence"/>
</dbReference>
<dbReference type="PIRSF" id="PIRSF038971">
    <property type="entry name" value="PhnM"/>
    <property type="match status" value="1"/>
</dbReference>
<dbReference type="NCBIfam" id="NF011990">
    <property type="entry name" value="PRK15446.2-6"/>
    <property type="match status" value="1"/>
</dbReference>
<dbReference type="PANTHER" id="PTHR11113">
    <property type="entry name" value="N-ACETYLGLUCOSAMINE-6-PHOSPHATE DEACETYLASE"/>
    <property type="match status" value="1"/>
</dbReference>
<evidence type="ECO:0000256" key="2">
    <source>
        <dbReference type="ARBA" id="ARBA00022801"/>
    </source>
</evidence>
<dbReference type="Gene3D" id="2.30.40.10">
    <property type="entry name" value="Urease, subunit C, domain 1"/>
    <property type="match status" value="1"/>
</dbReference>
<protein>
    <submittedName>
        <fullName evidence="4">Alkylphosphonate utilization protein</fullName>
    </submittedName>
    <submittedName>
        <fullName evidence="5">Alpha-D-ribose 1-methylphosphonate 5-triphosphate diphosphatase</fullName>
        <ecNumber evidence="5">3.6.1.63</ecNumber>
    </submittedName>
</protein>
<reference evidence="5 7" key="2">
    <citation type="submission" date="2018-08" db="EMBL/GenBank/DDBJ databases">
        <title>Genetic Globetrotter - A new plasmid hitch-hiking vast phylogenetic and geographic distances.</title>
        <authorList>
            <person name="Vollmers J."/>
            <person name="Petersen J."/>
        </authorList>
    </citation>
    <scope>NUCLEOTIDE SEQUENCE [LARGE SCALE GENOMIC DNA]</scope>
    <source>
        <strain evidence="5 7">DSM 26383</strain>
    </source>
</reference>
<dbReference type="SUPFAM" id="SSF51338">
    <property type="entry name" value="Composite domain of metallo-dependent hydrolases"/>
    <property type="match status" value="1"/>
</dbReference>
<organism evidence="4 6">
    <name type="scientific">Roseovarius indicus</name>
    <dbReference type="NCBI Taxonomy" id="540747"/>
    <lineage>
        <taxon>Bacteria</taxon>
        <taxon>Pseudomonadati</taxon>
        <taxon>Pseudomonadota</taxon>
        <taxon>Alphaproteobacteria</taxon>
        <taxon>Rhodobacterales</taxon>
        <taxon>Roseobacteraceae</taxon>
        <taxon>Roseovarius</taxon>
    </lineage>
</organism>
<dbReference type="GO" id="GO:0019700">
    <property type="term" value="P:organic phosphonate catabolic process"/>
    <property type="evidence" value="ECO:0007669"/>
    <property type="project" value="InterPro"/>
</dbReference>
<dbReference type="EMBL" id="CP031598">
    <property type="protein sequence ID" value="QEW24765.1"/>
    <property type="molecule type" value="Genomic_DNA"/>
</dbReference>
<dbReference type="NCBIfam" id="NF011987">
    <property type="entry name" value="PRK15446.2-3"/>
    <property type="match status" value="1"/>
</dbReference>
<evidence type="ECO:0000313" key="7">
    <source>
        <dbReference type="Proteomes" id="UP000325785"/>
    </source>
</evidence>
<evidence type="ECO:0000259" key="3">
    <source>
        <dbReference type="Pfam" id="PF07969"/>
    </source>
</evidence>
<proteinExistence type="inferred from homology"/>
<dbReference type="KEGG" id="rid:RIdsm_00548"/>
<gene>
    <name evidence="5" type="primary">phnM_1</name>
    <name evidence="5" type="ORF">RIdsm_00548</name>
    <name evidence="4" type="ORF">XM52_25280</name>
</gene>
<feature type="domain" description="Amidohydrolase 3" evidence="3">
    <location>
        <begin position="312"/>
        <end position="371"/>
    </location>
</feature>
<dbReference type="Gene3D" id="3.20.20.140">
    <property type="entry name" value="Metal-dependent hydrolases"/>
    <property type="match status" value="1"/>
</dbReference>
<dbReference type="RefSeq" id="WP_057820846.1">
    <property type="nucleotide sequence ID" value="NZ_CP031598.1"/>
</dbReference>
<evidence type="ECO:0000313" key="6">
    <source>
        <dbReference type="Proteomes" id="UP000051401"/>
    </source>
</evidence>
<evidence type="ECO:0000313" key="5">
    <source>
        <dbReference type="EMBL" id="QEW24765.1"/>
    </source>
</evidence>
<dbReference type="STRING" id="540747.SAMN04488031_111138"/>
<keyword evidence="2 5" id="KW-0378">Hydrolase</keyword>
<comment type="similarity">
    <text evidence="1">Belongs to the metallo-dependent hydrolases superfamily. NagA family.</text>
</comment>
<keyword evidence="6" id="KW-1185">Reference proteome</keyword>
<evidence type="ECO:0000256" key="1">
    <source>
        <dbReference type="ARBA" id="ARBA00010716"/>
    </source>
</evidence>
<dbReference type="AlphaFoldDB" id="A0A0T5P1W5"/>
<dbReference type="GO" id="GO:0008448">
    <property type="term" value="F:N-acetylglucosamine-6-phosphate deacetylase activity"/>
    <property type="evidence" value="ECO:0007669"/>
    <property type="project" value="TreeGrafter"/>
</dbReference>
<dbReference type="SUPFAM" id="SSF51556">
    <property type="entry name" value="Metallo-dependent hydrolases"/>
    <property type="match status" value="1"/>
</dbReference>
<dbReference type="Pfam" id="PF07969">
    <property type="entry name" value="Amidohydro_3"/>
    <property type="match status" value="1"/>
</dbReference>
<dbReference type="InterPro" id="IPR011059">
    <property type="entry name" value="Metal-dep_hydrolase_composite"/>
</dbReference>
<sequence>MSARPPAMRLTGADILRDGGLHAAPVAVQGGLITDRPLPEVDLSGFLILPGIVDLHGDAFERHLRPRPSAPFPIEQGLVSTDRDAAANGLTTAWMAQSWSWEGGHRGPDFAEEFLKAVDAYRPRMQTDLRVQIRCETHTADTLDRLLAAIEAHAIGYVVFNNHLDETLPLADTGGAPLEMMAKSVGQSPEAYTAALHHAKRQAAAVPRYLCTLAAAFDRRGIRYGSHDDRHPEARETYSMIGAKICEFPLTRAVAKLACAGGDPVLMGAPNVVRGGSQKGHVSALELVALGKCDALVSDYHYPSMAAAAFRLADEGVLSFALAWKLISENPARIMRLTDRGTIAEGKRADLAIVNTETRQVEATLVAGRVTHMTGEAARRFLASPGRLAMAAE</sequence>
<dbReference type="EC" id="3.6.1.63" evidence="5"/>
<dbReference type="InterPro" id="IPR012696">
    <property type="entry name" value="PhnM"/>
</dbReference>
<evidence type="ECO:0000313" key="4">
    <source>
        <dbReference type="EMBL" id="KRS15121.1"/>
    </source>
</evidence>
<name>A0A0T5P1W5_9RHOB</name>
<dbReference type="GO" id="GO:0006046">
    <property type="term" value="P:N-acetylglucosamine catabolic process"/>
    <property type="evidence" value="ECO:0007669"/>
    <property type="project" value="TreeGrafter"/>
</dbReference>